<keyword evidence="3 10" id="KW-0812">Transmembrane</keyword>
<comment type="subcellular location">
    <subcellularLocation>
        <location evidence="1">Endoplasmic reticulum membrane</location>
        <topology evidence="1">Single-pass type II membrane protein</topology>
    </subcellularLocation>
</comment>
<feature type="transmembrane region" description="Helical" evidence="10">
    <location>
        <begin position="12"/>
        <end position="31"/>
    </location>
</feature>
<evidence type="ECO:0000256" key="7">
    <source>
        <dbReference type="ARBA" id="ARBA00023136"/>
    </source>
</evidence>
<reference evidence="11 12" key="1">
    <citation type="journal article" date="2018" name="Mol. Biol. Evol.">
        <title>Broad Genomic Sampling Reveals a Smut Pathogenic Ancestry of the Fungal Clade Ustilaginomycotina.</title>
        <authorList>
            <person name="Kijpornyongpan T."/>
            <person name="Mondo S.J."/>
            <person name="Barry K."/>
            <person name="Sandor L."/>
            <person name="Lee J."/>
            <person name="Lipzen A."/>
            <person name="Pangilinan J."/>
            <person name="LaButti K."/>
            <person name="Hainaut M."/>
            <person name="Henrissat B."/>
            <person name="Grigoriev I.V."/>
            <person name="Spatafora J.W."/>
            <person name="Aime M.C."/>
        </authorList>
    </citation>
    <scope>NUCLEOTIDE SEQUENCE [LARGE SCALE GENOMIC DNA]</scope>
    <source>
        <strain evidence="11 12">MCA 4198</strain>
    </source>
</reference>
<dbReference type="Pfam" id="PF04573">
    <property type="entry name" value="SPC22"/>
    <property type="match status" value="1"/>
</dbReference>
<dbReference type="InParanoid" id="A0A316YMD3"/>
<dbReference type="STRING" id="215250.A0A316YMD3"/>
<protein>
    <recommendedName>
        <fullName evidence="9">Signal peptidase subunit 3</fullName>
    </recommendedName>
</protein>
<keyword evidence="5" id="KW-0735">Signal-anchor</keyword>
<dbReference type="EMBL" id="KZ819636">
    <property type="protein sequence ID" value="PWN90226.1"/>
    <property type="molecule type" value="Genomic_DNA"/>
</dbReference>
<evidence type="ECO:0000256" key="10">
    <source>
        <dbReference type="SAM" id="Phobius"/>
    </source>
</evidence>
<dbReference type="PIRSF" id="PIRSF016089">
    <property type="entry name" value="SPC22"/>
    <property type="match status" value="1"/>
</dbReference>
<evidence type="ECO:0000256" key="6">
    <source>
        <dbReference type="ARBA" id="ARBA00022989"/>
    </source>
</evidence>
<comment type="function">
    <text evidence="8">Essential component of the signal peptidase complex (SPC) which catalyzes the cleavage of N-terminal signal sequences from nascent proteins as they are translocated into the lumen of the endoplasmic reticulum. Essential for the SPC catalytic activity, possibly by stabilizing and positioning the active center of the complex close to the lumenal surface. Essential for viability.</text>
</comment>
<dbReference type="GeneID" id="37043526"/>
<name>A0A316YMD3_9BASI</name>
<dbReference type="FunCoup" id="A0A316YMD3">
    <property type="interactions" value="179"/>
</dbReference>
<dbReference type="PANTHER" id="PTHR12804:SF0">
    <property type="entry name" value="SIGNAL PEPTIDASE COMPLEX SUBUNIT 3"/>
    <property type="match status" value="1"/>
</dbReference>
<dbReference type="RefSeq" id="XP_025377424.1">
    <property type="nucleotide sequence ID" value="XM_025521610.1"/>
</dbReference>
<evidence type="ECO:0000256" key="4">
    <source>
        <dbReference type="ARBA" id="ARBA00022824"/>
    </source>
</evidence>
<dbReference type="OrthoDB" id="10261524at2759"/>
<comment type="similarity">
    <text evidence="2 9">Belongs to the SPCS3 family.</text>
</comment>
<evidence type="ECO:0000256" key="8">
    <source>
        <dbReference type="ARBA" id="ARBA00045670"/>
    </source>
</evidence>
<evidence type="ECO:0000256" key="2">
    <source>
        <dbReference type="ARBA" id="ARBA00009289"/>
    </source>
</evidence>
<dbReference type="PANTHER" id="PTHR12804">
    <property type="entry name" value="MICROSOMAL SIGNAL PEPTIDASE 23 KD SUBUNIT SPC22/23"/>
    <property type="match status" value="1"/>
</dbReference>
<keyword evidence="12" id="KW-1185">Reference proteome</keyword>
<dbReference type="AlphaFoldDB" id="A0A316YMD3"/>
<evidence type="ECO:0000256" key="5">
    <source>
        <dbReference type="ARBA" id="ARBA00022968"/>
    </source>
</evidence>
<organism evidence="11 12">
    <name type="scientific">Acaromyces ingoldii</name>
    <dbReference type="NCBI Taxonomy" id="215250"/>
    <lineage>
        <taxon>Eukaryota</taxon>
        <taxon>Fungi</taxon>
        <taxon>Dikarya</taxon>
        <taxon>Basidiomycota</taxon>
        <taxon>Ustilaginomycotina</taxon>
        <taxon>Exobasidiomycetes</taxon>
        <taxon>Exobasidiales</taxon>
        <taxon>Cryptobasidiaceae</taxon>
        <taxon>Acaromyces</taxon>
    </lineage>
</organism>
<keyword evidence="7 9" id="KW-0472">Membrane</keyword>
<sequence length="192" mass="21882">MNTILNRLNAVTALATSTILCLVAVVALISYPTHKPSGRVEVHSLQVVQGQAQWHMDRHVQDFVKLQFDVDADFSPLFNWNTKQVFLSLAAQYEGKRHAANNVVVWDRIIRRKGDAHVKLQDANNKYGFREVSRSFENVTSTTFTLKWNVMPHVGILAYGDEARTGELEVPKKVVPVIEEGARRPRPEKMWF</sequence>
<keyword evidence="4 9" id="KW-0256">Endoplasmic reticulum</keyword>
<dbReference type="GO" id="GO:0005787">
    <property type="term" value="C:signal peptidase complex"/>
    <property type="evidence" value="ECO:0007669"/>
    <property type="project" value="UniProtKB-UniRule"/>
</dbReference>
<evidence type="ECO:0000256" key="1">
    <source>
        <dbReference type="ARBA" id="ARBA00004648"/>
    </source>
</evidence>
<evidence type="ECO:0000313" key="11">
    <source>
        <dbReference type="EMBL" id="PWN90226.1"/>
    </source>
</evidence>
<gene>
    <name evidence="11" type="ORF">FA10DRAFT_266713</name>
</gene>
<dbReference type="Proteomes" id="UP000245768">
    <property type="component" value="Unassembled WGS sequence"/>
</dbReference>
<keyword evidence="6 10" id="KW-1133">Transmembrane helix</keyword>
<proteinExistence type="inferred from homology"/>
<evidence type="ECO:0000256" key="3">
    <source>
        <dbReference type="ARBA" id="ARBA00022692"/>
    </source>
</evidence>
<evidence type="ECO:0000313" key="12">
    <source>
        <dbReference type="Proteomes" id="UP000245768"/>
    </source>
</evidence>
<accession>A0A316YMD3</accession>
<dbReference type="GO" id="GO:0045047">
    <property type="term" value="P:protein targeting to ER"/>
    <property type="evidence" value="ECO:0007669"/>
    <property type="project" value="TreeGrafter"/>
</dbReference>
<dbReference type="InterPro" id="IPR007653">
    <property type="entry name" value="SPC3"/>
</dbReference>
<dbReference type="GO" id="GO:0006465">
    <property type="term" value="P:signal peptide processing"/>
    <property type="evidence" value="ECO:0007669"/>
    <property type="project" value="UniProtKB-UniRule"/>
</dbReference>
<evidence type="ECO:0000256" key="9">
    <source>
        <dbReference type="PIRNR" id="PIRNR016089"/>
    </source>
</evidence>